<reference evidence="3 4" key="2">
    <citation type="journal article" date="2006" name="Nature">
        <title>Global trends of whole-genome duplications revealed by the ciliate Paramecium tetraurelia.</title>
        <authorList>
            <consortium name="Genoscope"/>
            <person name="Aury J.-M."/>
            <person name="Jaillon O."/>
            <person name="Duret L."/>
            <person name="Noel B."/>
            <person name="Jubin C."/>
            <person name="Porcel B.M."/>
            <person name="Segurens B."/>
            <person name="Daubin V."/>
            <person name="Anthouard V."/>
            <person name="Aiach N."/>
            <person name="Arnaiz O."/>
            <person name="Billaut A."/>
            <person name="Beisson J."/>
            <person name="Blanc I."/>
            <person name="Bouhouche K."/>
            <person name="Camara F."/>
            <person name="Duharcourt S."/>
            <person name="Guigo R."/>
            <person name="Gogendeau D."/>
            <person name="Katinka M."/>
            <person name="Keller A.-M."/>
            <person name="Kissmehl R."/>
            <person name="Klotz C."/>
            <person name="Koll F."/>
            <person name="Le Moue A."/>
            <person name="Lepere C."/>
            <person name="Malinsky S."/>
            <person name="Nowacki M."/>
            <person name="Nowak J.K."/>
            <person name="Plattner H."/>
            <person name="Poulain J."/>
            <person name="Ruiz F."/>
            <person name="Serrano V."/>
            <person name="Zagulski M."/>
            <person name="Dessen P."/>
            <person name="Betermier M."/>
            <person name="Weissenbach J."/>
            <person name="Scarpelli C."/>
            <person name="Schachter V."/>
            <person name="Sperling L."/>
            <person name="Meyer E."/>
            <person name="Cohen J."/>
            <person name="Wincker P."/>
        </authorList>
    </citation>
    <scope>NUCLEOTIDE SEQUENCE [LARGE SCALE GENOMIC DNA]</scope>
    <source>
        <strain evidence="3 4">Stock d4-2</strain>
    </source>
</reference>
<feature type="compositionally biased region" description="Polar residues" evidence="1">
    <location>
        <begin position="110"/>
        <end position="122"/>
    </location>
</feature>
<reference evidence="3" key="3">
    <citation type="submission" date="2006-03" db="EMBL/GenBank/DDBJ databases">
        <authorList>
            <consortium name="Genoscope"/>
        </authorList>
    </citation>
    <scope>NUCLEOTIDE SEQUENCE</scope>
    <source>
        <strain evidence="3">Stock d4-2</strain>
    </source>
</reference>
<dbReference type="Proteomes" id="UP000000600">
    <property type="component" value="Unassembled WGS sequence"/>
</dbReference>
<dbReference type="KEGG" id="ptm:PTMB.92c"/>
<dbReference type="AlphaFoldDB" id="Q6BGD1"/>
<dbReference type="OMA" id="FKIPKQH"/>
<feature type="compositionally biased region" description="Polar residues" evidence="1">
    <location>
        <begin position="1"/>
        <end position="18"/>
    </location>
</feature>
<sequence>MGSNCCKQSEIVSTNQESELMDPNDMKIDQEIYPQKVHRGFRNILQKKKLTKQIDEATSLTLLQKELKKYTKRHNCNQTILSSHNEQKQDNLQLKKQRLKSIIKPRPSHYSISSSTRLNTQLKQEENQQRSRQRIRSEKKVRFKIPKQHKKSSHSYSISNNKSRFQINNNSFQTQLGQF</sequence>
<dbReference type="EMBL" id="CT867985">
    <property type="protein sequence ID" value="CAK56016.1"/>
    <property type="molecule type" value="Genomic_DNA"/>
</dbReference>
<dbReference type="HOGENOM" id="CLU_1597649_0_0_1"/>
<feature type="region of interest" description="Disordered" evidence="1">
    <location>
        <begin position="104"/>
        <end position="166"/>
    </location>
</feature>
<dbReference type="InParanoid" id="Q6BGD1"/>
<reference evidence="2 4" key="1">
    <citation type="journal article" date="2004" name="Curr. Biol.">
        <title>High coding density on the largest Paramecium tetraurelia somatic chromosome.</title>
        <authorList>
            <person name="Zagulski M."/>
            <person name="Nowak J.K."/>
            <person name="Le Mouel A."/>
            <person name="Nowacki M."/>
            <person name="Migdalski A."/>
            <person name="Gromadka R."/>
            <person name="Noel B."/>
            <person name="Blanc I."/>
            <person name="Dessen P."/>
            <person name="Wincker P."/>
            <person name="Keller A.M."/>
            <person name="Cohen J."/>
            <person name="Meyer E."/>
            <person name="Sperling L."/>
        </authorList>
    </citation>
    <scope>NUCLEOTIDE SEQUENCE [LARGE SCALE GENOMIC DNA]</scope>
    <source>
        <strain evidence="2 4">Stock d4-2</strain>
    </source>
</reference>
<name>Q6BGD1_PARTE</name>
<dbReference type="OrthoDB" id="10422809at2759"/>
<evidence type="ECO:0000256" key="1">
    <source>
        <dbReference type="SAM" id="MobiDB-lite"/>
    </source>
</evidence>
<evidence type="ECO:0000313" key="2">
    <source>
        <dbReference type="EMBL" id="CAH03289.1"/>
    </source>
</evidence>
<feature type="compositionally biased region" description="Low complexity" evidence="1">
    <location>
        <begin position="154"/>
        <end position="163"/>
    </location>
</feature>
<evidence type="ECO:0000313" key="3">
    <source>
        <dbReference type="EMBL" id="CAK56016.1"/>
    </source>
</evidence>
<feature type="compositionally biased region" description="Basic residues" evidence="1">
    <location>
        <begin position="141"/>
        <end position="153"/>
    </location>
</feature>
<dbReference type="RefSeq" id="XP_001423414.1">
    <property type="nucleotide sequence ID" value="XM_001423377.1"/>
</dbReference>
<evidence type="ECO:0000313" key="4">
    <source>
        <dbReference type="Proteomes" id="UP000000600"/>
    </source>
</evidence>
<dbReference type="GeneID" id="79574030"/>
<feature type="region of interest" description="Disordered" evidence="1">
    <location>
        <begin position="1"/>
        <end position="25"/>
    </location>
</feature>
<feature type="compositionally biased region" description="Basic and acidic residues" evidence="1">
    <location>
        <begin position="123"/>
        <end position="140"/>
    </location>
</feature>
<reference evidence="2" key="4">
    <citation type="submission" date="2006-11" db="EMBL/GenBank/DDBJ databases">
        <title>Paramecium megabase sequencing project.</title>
        <authorList>
            <person name="Nowak J.K."/>
            <person name="Migdalski A."/>
            <person name="Gromadka R."/>
            <person name="Zagulski M."/>
        </authorList>
    </citation>
    <scope>NUCLEOTIDE SEQUENCE</scope>
    <source>
        <strain evidence="2">Stock d4-2</strain>
    </source>
</reference>
<dbReference type="KEGG" id="ptm:GSPATT00000451001"/>
<dbReference type="EMBL" id="CR548612">
    <property type="protein sequence ID" value="CAH03289.1"/>
    <property type="molecule type" value="Genomic_DNA"/>
</dbReference>
<protein>
    <submittedName>
        <fullName evidence="3">Chromosome undetermined scaffold_1, whole genome shotgun sequence</fullName>
    </submittedName>
</protein>
<proteinExistence type="predicted"/>
<dbReference type="RefSeq" id="XP_001346916.1">
    <property type="nucleotide sequence ID" value="XM_001346880.1"/>
</dbReference>
<organism evidence="2 4">
    <name type="scientific">Paramecium tetraurelia</name>
    <dbReference type="NCBI Taxonomy" id="5888"/>
    <lineage>
        <taxon>Eukaryota</taxon>
        <taxon>Sar</taxon>
        <taxon>Alveolata</taxon>
        <taxon>Ciliophora</taxon>
        <taxon>Intramacronucleata</taxon>
        <taxon>Oligohymenophorea</taxon>
        <taxon>Peniculida</taxon>
        <taxon>Parameciidae</taxon>
        <taxon>Paramecium</taxon>
    </lineage>
</organism>
<accession>Q6BGD1</accession>
<gene>
    <name evidence="3" type="ORF">GSPATT00000451001</name>
    <name evidence="2" type="ORF">PTMB.92c</name>
</gene>
<dbReference type="GeneID" id="5009198"/>
<keyword evidence="4" id="KW-1185">Reference proteome</keyword>